<sequence>METSRVTTKGQVTIPQKIRERFDIHAGDVLAFVSAEDGTLRVQKLNLPDVEGAQGRLGAIAAAEGITEEDVYRWAREVRAEQWTERQKDPKDPKDPK</sequence>
<dbReference type="InterPro" id="IPR037914">
    <property type="entry name" value="SpoVT-AbrB_sf"/>
</dbReference>
<dbReference type="InterPro" id="IPR007159">
    <property type="entry name" value="SpoVT-AbrB_dom"/>
</dbReference>
<evidence type="ECO:0000313" key="4">
    <source>
        <dbReference type="Proteomes" id="UP000533476"/>
    </source>
</evidence>
<evidence type="ECO:0000313" key="3">
    <source>
        <dbReference type="EMBL" id="NMP23532.1"/>
    </source>
</evidence>
<dbReference type="AlphaFoldDB" id="A0A7Y0L567"/>
<dbReference type="RefSeq" id="WP_169100896.1">
    <property type="nucleotide sequence ID" value="NZ_JABBVZ010000055.1"/>
</dbReference>
<evidence type="ECO:0000256" key="1">
    <source>
        <dbReference type="PROSITE-ProRule" id="PRU01076"/>
    </source>
</evidence>
<dbReference type="NCBIfam" id="TIGR01439">
    <property type="entry name" value="lp_hng_hel_AbrB"/>
    <property type="match status" value="1"/>
</dbReference>
<proteinExistence type="predicted"/>
<dbReference type="SMART" id="SM00966">
    <property type="entry name" value="SpoVT_AbrB"/>
    <property type="match status" value="1"/>
</dbReference>
<organism evidence="3 4">
    <name type="scientific">Sulfobacillus harzensis</name>
    <dbReference type="NCBI Taxonomy" id="2729629"/>
    <lineage>
        <taxon>Bacteria</taxon>
        <taxon>Bacillati</taxon>
        <taxon>Bacillota</taxon>
        <taxon>Clostridia</taxon>
        <taxon>Eubacteriales</taxon>
        <taxon>Clostridiales Family XVII. Incertae Sedis</taxon>
        <taxon>Sulfobacillus</taxon>
    </lineage>
</organism>
<keyword evidence="1 3" id="KW-0238">DNA-binding</keyword>
<evidence type="ECO:0000259" key="2">
    <source>
        <dbReference type="PROSITE" id="PS51740"/>
    </source>
</evidence>
<dbReference type="GO" id="GO:0003677">
    <property type="term" value="F:DNA binding"/>
    <property type="evidence" value="ECO:0007669"/>
    <property type="project" value="UniProtKB-UniRule"/>
</dbReference>
<feature type="domain" description="SpoVT-AbrB" evidence="2">
    <location>
        <begin position="1"/>
        <end position="47"/>
    </location>
</feature>
<dbReference type="Pfam" id="PF04014">
    <property type="entry name" value="MazE_antitoxin"/>
    <property type="match status" value="1"/>
</dbReference>
<dbReference type="Gene3D" id="2.10.260.10">
    <property type="match status" value="1"/>
</dbReference>
<gene>
    <name evidence="3" type="ORF">HIJ39_14385</name>
</gene>
<protein>
    <submittedName>
        <fullName evidence="3">AbrB/MazE/SpoVT family DNA-binding domain-containing protein</fullName>
    </submittedName>
</protein>
<name>A0A7Y0L567_9FIRM</name>
<dbReference type="Proteomes" id="UP000533476">
    <property type="component" value="Unassembled WGS sequence"/>
</dbReference>
<dbReference type="SUPFAM" id="SSF89447">
    <property type="entry name" value="AbrB/MazE/MraZ-like"/>
    <property type="match status" value="1"/>
</dbReference>
<dbReference type="PROSITE" id="PS51740">
    <property type="entry name" value="SPOVT_ABRB"/>
    <property type="match status" value="1"/>
</dbReference>
<accession>A0A7Y0L567</accession>
<dbReference type="EMBL" id="JABBVZ010000055">
    <property type="protein sequence ID" value="NMP23532.1"/>
    <property type="molecule type" value="Genomic_DNA"/>
</dbReference>
<reference evidence="3 4" key="1">
    <citation type="submission" date="2020-04" db="EMBL/GenBank/DDBJ databases">
        <authorList>
            <person name="Zhang R."/>
            <person name="Schippers A."/>
        </authorList>
    </citation>
    <scope>NUCLEOTIDE SEQUENCE [LARGE SCALE GENOMIC DNA]</scope>
    <source>
        <strain evidence="3 4">DSM 109850</strain>
    </source>
</reference>
<keyword evidence="4" id="KW-1185">Reference proteome</keyword>
<comment type="caution">
    <text evidence="3">The sequence shown here is derived from an EMBL/GenBank/DDBJ whole genome shotgun (WGS) entry which is preliminary data.</text>
</comment>